<dbReference type="EMBL" id="GL629990">
    <property type="protein sequence ID" value="EFW99586.1"/>
    <property type="molecule type" value="Genomic_DNA"/>
</dbReference>
<dbReference type="eggNOG" id="ENOG502SBY3">
    <property type="taxonomic scope" value="Eukaryota"/>
</dbReference>
<sequence length="269" mass="29789">MDELRTIAYILTAGGSCRGPHGIQVLYEKDNEIIEELLNGSKVQSETSVGYGIKTNAPMAFGISCSGDTEQSFVFSVDKNNKMKAFVFDTDEEEWEDYDLGDGAGKAELHAQSSLATDSSHDGLISVFFLNTNCKLQVLQQKLDGSWHCGPELAGASPRPGTPLSVVPTDDDTILVFYLGLDNTMHYLAHSLDSDRWQDHRWETVKVDEPVQRFKVSLDTESGHYEAFVLAKGRLLRFDGDGPRQEVGHMQGKEFIPSTTAQSVKRHAQ</sequence>
<dbReference type="GeneID" id="25981555"/>
<protein>
    <recommendedName>
        <fullName evidence="3">Fucose-specific lectin</fullName>
    </recommendedName>
</protein>
<dbReference type="Gene3D" id="2.120.10.70">
    <property type="entry name" value="Fucose-specific lectin"/>
    <property type="match status" value="1"/>
</dbReference>
<dbReference type="OrthoDB" id="5367135at2759"/>
<dbReference type="SUPFAM" id="SSF89372">
    <property type="entry name" value="Fucose-specific lectin"/>
    <property type="match status" value="1"/>
</dbReference>
<reference evidence="1 2" key="1">
    <citation type="journal article" date="2011" name="Proc. Natl. Acad. Sci. U.S.A.">
        <title>Genome and transcriptome analyses of the mountain pine beetle-fungal symbiont Grosmannia clavigera, a lodgepole pine pathogen.</title>
        <authorList>
            <person name="DiGuistini S."/>
            <person name="Wang Y."/>
            <person name="Liao N.Y."/>
            <person name="Taylor G."/>
            <person name="Tanguay P."/>
            <person name="Feau N."/>
            <person name="Henrissat B."/>
            <person name="Chan S.K."/>
            <person name="Hesse-Orce U."/>
            <person name="Alamouti S.M."/>
            <person name="Tsui C.K.M."/>
            <person name="Docking R.T."/>
            <person name="Levasseur A."/>
            <person name="Haridas S."/>
            <person name="Robertson G."/>
            <person name="Birol I."/>
            <person name="Holt R.A."/>
            <person name="Marra M.A."/>
            <person name="Hamelin R.C."/>
            <person name="Hirst M."/>
            <person name="Jones S.J.M."/>
            <person name="Bohlmann J."/>
            <person name="Breuil C."/>
        </authorList>
    </citation>
    <scope>NUCLEOTIDE SEQUENCE [LARGE SCALE GENOMIC DNA]</scope>
    <source>
        <strain evidence="2">kw1407 / UAMH 11150</strain>
    </source>
</reference>
<name>F0XRW6_GROCL</name>
<dbReference type="PROSITE" id="PS51257">
    <property type="entry name" value="PROKAR_LIPOPROTEIN"/>
    <property type="match status" value="1"/>
</dbReference>
<evidence type="ECO:0000313" key="2">
    <source>
        <dbReference type="Proteomes" id="UP000007796"/>
    </source>
</evidence>
<evidence type="ECO:0000313" key="1">
    <source>
        <dbReference type="EMBL" id="EFW99586.1"/>
    </source>
</evidence>
<dbReference type="Proteomes" id="UP000007796">
    <property type="component" value="Unassembled WGS sequence"/>
</dbReference>
<organism evidence="2">
    <name type="scientific">Grosmannia clavigera (strain kw1407 / UAMH 11150)</name>
    <name type="common">Blue stain fungus</name>
    <name type="synonym">Graphiocladiella clavigera</name>
    <dbReference type="NCBI Taxonomy" id="655863"/>
    <lineage>
        <taxon>Eukaryota</taxon>
        <taxon>Fungi</taxon>
        <taxon>Dikarya</taxon>
        <taxon>Ascomycota</taxon>
        <taxon>Pezizomycotina</taxon>
        <taxon>Sordariomycetes</taxon>
        <taxon>Sordariomycetidae</taxon>
        <taxon>Ophiostomatales</taxon>
        <taxon>Ophiostomataceae</taxon>
        <taxon>Leptographium</taxon>
    </lineage>
</organism>
<evidence type="ECO:0008006" key="3">
    <source>
        <dbReference type="Google" id="ProtNLM"/>
    </source>
</evidence>
<dbReference type="InParanoid" id="F0XRW6"/>
<dbReference type="HOGENOM" id="CLU_086397_0_0_1"/>
<accession>F0XRW6</accession>
<dbReference type="RefSeq" id="XP_014169069.1">
    <property type="nucleotide sequence ID" value="XM_014313594.1"/>
</dbReference>
<keyword evidence="2" id="KW-1185">Reference proteome</keyword>
<gene>
    <name evidence="1" type="ORF">CMQ_7954</name>
</gene>
<proteinExistence type="predicted"/>
<dbReference type="AlphaFoldDB" id="F0XRW6"/>